<gene>
    <name evidence="2" type="ORF">ANE_LOCUS451</name>
</gene>
<keyword evidence="1" id="KW-0472">Membrane</keyword>
<dbReference type="GO" id="GO:0005743">
    <property type="term" value="C:mitochondrial inner membrane"/>
    <property type="evidence" value="ECO:0007669"/>
    <property type="project" value="UniProtKB-SubCell"/>
</dbReference>
<dbReference type="EMBL" id="CABITT030000001">
    <property type="protein sequence ID" value="VVA90006.1"/>
    <property type="molecule type" value="Genomic_DNA"/>
</dbReference>
<keyword evidence="1" id="KW-0679">Respiratory chain</keyword>
<keyword evidence="1" id="KW-0999">Mitochondrion inner membrane</keyword>
<dbReference type="InterPro" id="IPR009346">
    <property type="entry name" value="GRIM-19"/>
</dbReference>
<evidence type="ECO:0000256" key="1">
    <source>
        <dbReference type="RuleBase" id="RU368034"/>
    </source>
</evidence>
<dbReference type="Proteomes" id="UP000489600">
    <property type="component" value="Unassembled WGS sequence"/>
</dbReference>
<name>A0A565AKS0_9BRAS</name>
<keyword evidence="3" id="KW-1185">Reference proteome</keyword>
<keyword evidence="1" id="KW-0249">Electron transport</keyword>
<evidence type="ECO:0000313" key="3">
    <source>
        <dbReference type="Proteomes" id="UP000489600"/>
    </source>
</evidence>
<comment type="caution">
    <text evidence="2">The sequence shown here is derived from an EMBL/GenBank/DDBJ whole genome shotgun (WGS) entry which is preliminary data.</text>
</comment>
<reference evidence="2" key="1">
    <citation type="submission" date="2019-07" db="EMBL/GenBank/DDBJ databases">
        <authorList>
            <person name="Dittberner H."/>
        </authorList>
    </citation>
    <scope>NUCLEOTIDE SEQUENCE [LARGE SCALE GENOMIC DNA]</scope>
</reference>
<comment type="function">
    <text evidence="1">Complex I functions in the transfer of electrons from NADH to the respiratory chain. Accessory subunit of the mitochondrial membrane respiratory chain NADH dehydrogenase (Complex I), that is believed not to be involved in catalysis.</text>
</comment>
<proteinExistence type="inferred from homology"/>
<keyword evidence="1" id="KW-0496">Mitochondrion</keyword>
<accession>A0A565AKS0</accession>
<evidence type="ECO:0000313" key="2">
    <source>
        <dbReference type="EMBL" id="VVA90006.1"/>
    </source>
</evidence>
<dbReference type="Pfam" id="PF06212">
    <property type="entry name" value="GRIM-19"/>
    <property type="match status" value="1"/>
</dbReference>
<dbReference type="GO" id="GO:0045271">
    <property type="term" value="C:respiratory chain complex I"/>
    <property type="evidence" value="ECO:0007669"/>
    <property type="project" value="UniProtKB-UniRule"/>
</dbReference>
<dbReference type="AlphaFoldDB" id="A0A565AKS0"/>
<organism evidence="2 3">
    <name type="scientific">Arabis nemorensis</name>
    <dbReference type="NCBI Taxonomy" id="586526"/>
    <lineage>
        <taxon>Eukaryota</taxon>
        <taxon>Viridiplantae</taxon>
        <taxon>Streptophyta</taxon>
        <taxon>Embryophyta</taxon>
        <taxon>Tracheophyta</taxon>
        <taxon>Spermatophyta</taxon>
        <taxon>Magnoliopsida</taxon>
        <taxon>eudicotyledons</taxon>
        <taxon>Gunneridae</taxon>
        <taxon>Pentapetalae</taxon>
        <taxon>rosids</taxon>
        <taxon>malvids</taxon>
        <taxon>Brassicales</taxon>
        <taxon>Brassicaceae</taxon>
        <taxon>Arabideae</taxon>
        <taxon>Arabis</taxon>
    </lineage>
</organism>
<comment type="subcellular location">
    <subcellularLocation>
        <location evidence="1">Mitochondrion inner membrane</location>
        <topology evidence="1">Single-pass membrane protein</topology>
        <orientation evidence="1">Matrix side</orientation>
    </subcellularLocation>
</comment>
<sequence>MYQVGQGNKIPRALKEEKYAARQAILPILQAEEDERERKADSLEDAYFGVHQEQFYARKLKPVGGPYETIISLYLQQVVA</sequence>
<keyword evidence="1" id="KW-0813">Transport</keyword>
<protein>
    <recommendedName>
        <fullName evidence="1">NADH dehydrogenase [ubiquinone] 1 alpha subcomplex subunit 13</fullName>
    </recommendedName>
</protein>
<comment type="similarity">
    <text evidence="1">Belongs to the complex I NDUFA13 subunit family.</text>
</comment>